<dbReference type="PANTHER" id="PTHR11496:SF102">
    <property type="entry name" value="ALCOHOL DEHYDROGENASE 4"/>
    <property type="match status" value="1"/>
</dbReference>
<accession>A0A7W0HJN6</accession>
<dbReference type="GO" id="GO:0046872">
    <property type="term" value="F:metal ion binding"/>
    <property type="evidence" value="ECO:0007669"/>
    <property type="project" value="InterPro"/>
</dbReference>
<dbReference type="PROSITE" id="PS00060">
    <property type="entry name" value="ADH_IRON_2"/>
    <property type="match status" value="1"/>
</dbReference>
<dbReference type="PROSITE" id="PS00913">
    <property type="entry name" value="ADH_IRON_1"/>
    <property type="match status" value="1"/>
</dbReference>
<evidence type="ECO:0000259" key="6">
    <source>
        <dbReference type="Pfam" id="PF25137"/>
    </source>
</evidence>
<dbReference type="Pfam" id="PF00465">
    <property type="entry name" value="Fe-ADH"/>
    <property type="match status" value="1"/>
</dbReference>
<dbReference type="InterPro" id="IPR001670">
    <property type="entry name" value="ADH_Fe/GldA"/>
</dbReference>
<dbReference type="EC" id="1.1.1.1" evidence="7"/>
<reference evidence="7 8" key="1">
    <citation type="submission" date="2020-07" db="EMBL/GenBank/DDBJ databases">
        <title>Genomic Encyclopedia of Type Strains, Phase IV (KMG-IV): sequencing the most valuable type-strain genomes for metagenomic binning, comparative biology and taxonomic classification.</title>
        <authorList>
            <person name="Goeker M."/>
        </authorList>
    </citation>
    <scope>NUCLEOTIDE SEQUENCE [LARGE SCALE GENOMIC DNA]</scope>
    <source>
        <strain evidence="7 8">DSM 17721</strain>
    </source>
</reference>
<comment type="similarity">
    <text evidence="2">Belongs to the iron-containing alcohol dehydrogenase family.</text>
</comment>
<dbReference type="CDD" id="cd14865">
    <property type="entry name" value="Fe-ADH-like"/>
    <property type="match status" value="1"/>
</dbReference>
<keyword evidence="8" id="KW-1185">Reference proteome</keyword>
<dbReference type="PANTHER" id="PTHR11496">
    <property type="entry name" value="ALCOHOL DEHYDROGENASE"/>
    <property type="match status" value="1"/>
</dbReference>
<dbReference type="Gene3D" id="1.20.1090.10">
    <property type="entry name" value="Dehydroquinate synthase-like - alpha domain"/>
    <property type="match status" value="1"/>
</dbReference>
<dbReference type="EMBL" id="JACDUS010000001">
    <property type="protein sequence ID" value="MBA2880385.1"/>
    <property type="molecule type" value="Genomic_DNA"/>
</dbReference>
<sequence>MILPEFYDFCSRAKIVSGQNALEKIPALLAELDAGRPLIITDPGVENAGLVDVVKQAIARGLESAPVYSDVPVDSDYHVVDKIAGVYRENQCDAIIAVGGGSVIDTAKGVNIVVSLGGKTLLDYQGAGAVRNKLNPLVILPTTAGTGSEMTLVAVIADPERREKMLFVSYFLLPDLAVLDARLTRTLPDFITAATAMDALSHACEAWYCMEKNPLSDTLAFQAIDLISQNLLYVIQNPEDTQARLALANASTLAGAAFSNSMVGMVHNLGHSTGAVCHVPHGNCMAALLPYGLEYNLHRRDEIIGQLLLPLAGPETYAATPRHQRAEKTIALIRQLNQDLHDAIGGRHPRFLSEIRDRDGRRLVEKNMLPKIAEKALSDGARVPNPEELLAEDAQMVLEHAWQGTPLDRTKIKTG</sequence>
<dbReference type="Proteomes" id="UP000525298">
    <property type="component" value="Unassembled WGS sequence"/>
</dbReference>
<dbReference type="Gene3D" id="3.40.50.1970">
    <property type="match status" value="1"/>
</dbReference>
<proteinExistence type="inferred from homology"/>
<evidence type="ECO:0000256" key="2">
    <source>
        <dbReference type="ARBA" id="ARBA00007358"/>
    </source>
</evidence>
<gene>
    <name evidence="7" type="ORF">HNR65_000692</name>
</gene>
<keyword evidence="4" id="KW-0520">NAD</keyword>
<dbReference type="Pfam" id="PF25137">
    <property type="entry name" value="ADH_Fe_C"/>
    <property type="match status" value="1"/>
</dbReference>
<evidence type="ECO:0000256" key="3">
    <source>
        <dbReference type="ARBA" id="ARBA00023002"/>
    </source>
</evidence>
<dbReference type="InterPro" id="IPR039697">
    <property type="entry name" value="Alcohol_dehydrogenase_Fe"/>
</dbReference>
<protein>
    <submittedName>
        <fullName evidence="7">Alcohol dehydrogenase</fullName>
        <ecNumber evidence="7">1.1.1.1</ecNumber>
    </submittedName>
</protein>
<dbReference type="AlphaFoldDB" id="A0A7W0HJN6"/>
<dbReference type="FunFam" id="3.40.50.1970:FF:000003">
    <property type="entry name" value="Alcohol dehydrogenase, iron-containing"/>
    <property type="match status" value="1"/>
</dbReference>
<dbReference type="SUPFAM" id="SSF56796">
    <property type="entry name" value="Dehydroquinate synthase-like"/>
    <property type="match status" value="1"/>
</dbReference>
<feature type="domain" description="Fe-containing alcohol dehydrogenase-like C-terminal" evidence="6">
    <location>
        <begin position="192"/>
        <end position="401"/>
    </location>
</feature>
<keyword evidence="3 7" id="KW-0560">Oxidoreductase</keyword>
<evidence type="ECO:0000256" key="4">
    <source>
        <dbReference type="ARBA" id="ARBA00023027"/>
    </source>
</evidence>
<comment type="cofactor">
    <cofactor evidence="1">
        <name>Fe cation</name>
        <dbReference type="ChEBI" id="CHEBI:24875"/>
    </cofactor>
</comment>
<dbReference type="GO" id="GO:0004022">
    <property type="term" value="F:alcohol dehydrogenase (NAD+) activity"/>
    <property type="evidence" value="ECO:0007669"/>
    <property type="project" value="UniProtKB-EC"/>
</dbReference>
<dbReference type="InterPro" id="IPR056798">
    <property type="entry name" value="ADH_Fe_C"/>
</dbReference>
<comment type="caution">
    <text evidence="7">The sequence shown here is derived from an EMBL/GenBank/DDBJ whole genome shotgun (WGS) entry which is preliminary data.</text>
</comment>
<feature type="domain" description="Alcohol dehydrogenase iron-type/glycerol dehydrogenase GldA" evidence="5">
    <location>
        <begin position="14"/>
        <end position="180"/>
    </location>
</feature>
<evidence type="ECO:0000313" key="7">
    <source>
        <dbReference type="EMBL" id="MBA2880385.1"/>
    </source>
</evidence>
<name>A0A7W0HJN6_9BACT</name>
<dbReference type="RefSeq" id="WP_220128265.1">
    <property type="nucleotide sequence ID" value="NZ_JACDUS010000001.1"/>
</dbReference>
<evidence type="ECO:0000259" key="5">
    <source>
        <dbReference type="Pfam" id="PF00465"/>
    </source>
</evidence>
<evidence type="ECO:0000313" key="8">
    <source>
        <dbReference type="Proteomes" id="UP000525298"/>
    </source>
</evidence>
<dbReference type="InterPro" id="IPR018211">
    <property type="entry name" value="ADH_Fe_CS"/>
</dbReference>
<organism evidence="7 8">
    <name type="scientific">Desulfosalsimonas propionicica</name>
    <dbReference type="NCBI Taxonomy" id="332175"/>
    <lineage>
        <taxon>Bacteria</taxon>
        <taxon>Pseudomonadati</taxon>
        <taxon>Thermodesulfobacteriota</taxon>
        <taxon>Desulfobacteria</taxon>
        <taxon>Desulfobacterales</taxon>
        <taxon>Desulfosalsimonadaceae</taxon>
        <taxon>Desulfosalsimonas</taxon>
    </lineage>
</organism>
<evidence type="ECO:0000256" key="1">
    <source>
        <dbReference type="ARBA" id="ARBA00001962"/>
    </source>
</evidence>